<proteinExistence type="predicted"/>
<protein>
    <submittedName>
        <fullName evidence="3">Uncharacterized protein</fullName>
    </submittedName>
</protein>
<reference evidence="3" key="1">
    <citation type="submission" date="2022-11" db="UniProtKB">
        <authorList>
            <consortium name="WormBaseParasite"/>
        </authorList>
    </citation>
    <scope>IDENTIFICATION</scope>
</reference>
<dbReference type="AlphaFoldDB" id="A0A915III7"/>
<sequence length="97" mass="10995">MCSQINNHYSPFLGESSSKNRPNVPTVDKIMNTIDEQTTNRNNKNNINVQRECPIARSICSNEALMQQDNDEDQAKNLDENPGEHLNDQHVKSKKVG</sequence>
<evidence type="ECO:0000313" key="2">
    <source>
        <dbReference type="Proteomes" id="UP000887565"/>
    </source>
</evidence>
<feature type="compositionally biased region" description="Basic and acidic residues" evidence="1">
    <location>
        <begin position="73"/>
        <end position="91"/>
    </location>
</feature>
<feature type="region of interest" description="Disordered" evidence="1">
    <location>
        <begin position="67"/>
        <end position="97"/>
    </location>
</feature>
<dbReference type="WBParaSite" id="nRc.2.0.1.t13192-RA">
    <property type="protein sequence ID" value="nRc.2.0.1.t13192-RA"/>
    <property type="gene ID" value="nRc.2.0.1.g13192"/>
</dbReference>
<evidence type="ECO:0000256" key="1">
    <source>
        <dbReference type="SAM" id="MobiDB-lite"/>
    </source>
</evidence>
<dbReference type="Proteomes" id="UP000887565">
    <property type="component" value="Unplaced"/>
</dbReference>
<feature type="compositionally biased region" description="Polar residues" evidence="1">
    <location>
        <begin position="1"/>
        <end position="23"/>
    </location>
</feature>
<accession>A0A915III7</accession>
<evidence type="ECO:0000313" key="3">
    <source>
        <dbReference type="WBParaSite" id="nRc.2.0.1.t13192-RA"/>
    </source>
</evidence>
<organism evidence="2 3">
    <name type="scientific">Romanomermis culicivorax</name>
    <name type="common">Nematode worm</name>
    <dbReference type="NCBI Taxonomy" id="13658"/>
    <lineage>
        <taxon>Eukaryota</taxon>
        <taxon>Metazoa</taxon>
        <taxon>Ecdysozoa</taxon>
        <taxon>Nematoda</taxon>
        <taxon>Enoplea</taxon>
        <taxon>Dorylaimia</taxon>
        <taxon>Mermithida</taxon>
        <taxon>Mermithoidea</taxon>
        <taxon>Mermithidae</taxon>
        <taxon>Romanomermis</taxon>
    </lineage>
</organism>
<feature type="region of interest" description="Disordered" evidence="1">
    <location>
        <begin position="1"/>
        <end position="26"/>
    </location>
</feature>
<keyword evidence="2" id="KW-1185">Reference proteome</keyword>
<name>A0A915III7_ROMCU</name>